<reference evidence="1" key="1">
    <citation type="submission" date="2021-06" db="EMBL/GenBank/DDBJ databases">
        <authorList>
            <person name="Ellington A.J."/>
            <person name="Bryan N.C."/>
            <person name="Christner B.C."/>
            <person name="Reisch C.R."/>
        </authorList>
    </citation>
    <scope>NUCLEOTIDE SEQUENCE</scope>
    <source>
        <strain evidence="1">L6-1</strain>
    </source>
</reference>
<dbReference type="EMBL" id="CP076544">
    <property type="protein sequence ID" value="QWS33178.1"/>
    <property type="molecule type" value="Genomic_DNA"/>
</dbReference>
<dbReference type="Proteomes" id="UP000681794">
    <property type="component" value="Chromosome"/>
</dbReference>
<evidence type="ECO:0000313" key="2">
    <source>
        <dbReference type="Proteomes" id="UP000681794"/>
    </source>
</evidence>
<sequence length="92" mass="10318">MRRPYRTVIRGFLPAVVTVTRVGETAVEYRLEGAGAQETGRWLIDRTADGASVVTHAFEHAGALLVVFRRAFVLVADWRLERLDHEARALVT</sequence>
<evidence type="ECO:0000313" key="1">
    <source>
        <dbReference type="EMBL" id="QWS33178.1"/>
    </source>
</evidence>
<accession>A0ACD1E2P4</accession>
<gene>
    <name evidence="1" type="ORF">KM842_13140</name>
</gene>
<name>A0ACD1E2P4_9MICO</name>
<protein>
    <submittedName>
        <fullName evidence="1">Uncharacterized protein</fullName>
    </submittedName>
</protein>
<proteinExistence type="predicted"/>
<keyword evidence="2" id="KW-1185">Reference proteome</keyword>
<organism evidence="1 2">
    <name type="scientific">Curtobacterium aetherium</name>
    <dbReference type="NCBI Taxonomy" id="2841594"/>
    <lineage>
        <taxon>Bacteria</taxon>
        <taxon>Bacillati</taxon>
        <taxon>Actinomycetota</taxon>
        <taxon>Actinomycetes</taxon>
        <taxon>Micrococcales</taxon>
        <taxon>Microbacteriaceae</taxon>
        <taxon>Curtobacterium</taxon>
    </lineage>
</organism>